<feature type="transmembrane region" description="Helical" evidence="6">
    <location>
        <begin position="60"/>
        <end position="78"/>
    </location>
</feature>
<sequence length="326" mass="36060">MSMNMYTGFTRLCKGLAVVLVGGHIVVQILPSALSYLALIPAKTDIQGGGGGGSMTVKMGATPVMVATIPFAWNLITAGYTEQTVYGAIISTIGLLFLGKLLEPIWGSREFLKFIFIINFLTSVFVFITAISLYYVTRLEIYLYMPISGFQGVLSGFLVGVKQIMPDQELSILKLKAKWLPSLALLFSIAISFFTADSVSYLPTILFGTYLGWIYLRYWQKKPETKLKGDPSDEFSFSSFFPEFLRPVIDPIATIFERMLCGRRSETSKEERGYTLGGSTLPGSDPIEASRRRERGARALEERLAAELLAAGKKGEESERDVDDNV</sequence>
<feature type="transmembrane region" description="Helical" evidence="6">
    <location>
        <begin position="114"/>
        <end position="135"/>
    </location>
</feature>
<dbReference type="GO" id="GO:0006890">
    <property type="term" value="P:retrograde vesicle-mediated transport, Golgi to endoplasmic reticulum"/>
    <property type="evidence" value="ECO:0007669"/>
    <property type="project" value="InterPro"/>
</dbReference>
<proteinExistence type="predicted"/>
<feature type="transmembrane region" description="Helical" evidence="6">
    <location>
        <begin position="201"/>
        <end position="219"/>
    </location>
</feature>
<evidence type="ECO:0000256" key="1">
    <source>
        <dbReference type="ARBA" id="ARBA00004141"/>
    </source>
</evidence>
<dbReference type="FunFam" id="1.20.1540.10:FF:000004">
    <property type="entry name" value="Transmembrane protein 115"/>
    <property type="match status" value="1"/>
</dbReference>
<feature type="region of interest" description="Disordered" evidence="5">
    <location>
        <begin position="270"/>
        <end position="295"/>
    </location>
</feature>
<keyword evidence="3 6" id="KW-1133">Transmembrane helix</keyword>
<dbReference type="InterPro" id="IPR035952">
    <property type="entry name" value="Rhomboid-like_sf"/>
</dbReference>
<keyword evidence="4 6" id="KW-0472">Membrane</keyword>
<evidence type="ECO:0000313" key="8">
    <source>
        <dbReference type="Proteomes" id="UP001371456"/>
    </source>
</evidence>
<accession>A0AAN8TPU7</accession>
<dbReference type="GO" id="GO:0016020">
    <property type="term" value="C:membrane"/>
    <property type="evidence" value="ECO:0007669"/>
    <property type="project" value="UniProtKB-SubCell"/>
</dbReference>
<protein>
    <submittedName>
        <fullName evidence="7">Uncharacterized protein</fullName>
    </submittedName>
</protein>
<dbReference type="AlphaFoldDB" id="A0AAN8TPU7"/>
<evidence type="ECO:0000256" key="6">
    <source>
        <dbReference type="SAM" id="Phobius"/>
    </source>
</evidence>
<dbReference type="InterPro" id="IPR013861">
    <property type="entry name" value="TMEM115/Pdh1/Rbl19"/>
</dbReference>
<evidence type="ECO:0000313" key="7">
    <source>
        <dbReference type="EMBL" id="KAK6791660.1"/>
    </source>
</evidence>
<reference evidence="7 8" key="1">
    <citation type="submission" date="2024-02" db="EMBL/GenBank/DDBJ databases">
        <title>de novo genome assembly of Solanum bulbocastanum strain 11H21.</title>
        <authorList>
            <person name="Hosaka A.J."/>
        </authorList>
    </citation>
    <scope>NUCLEOTIDE SEQUENCE [LARGE SCALE GENOMIC DNA]</scope>
    <source>
        <tissue evidence="7">Young leaves</tissue>
    </source>
</reference>
<dbReference type="SMART" id="SM01160">
    <property type="entry name" value="DUF1751"/>
    <property type="match status" value="1"/>
</dbReference>
<feature type="transmembrane region" description="Helical" evidence="6">
    <location>
        <begin position="15"/>
        <end position="39"/>
    </location>
</feature>
<evidence type="ECO:0000256" key="4">
    <source>
        <dbReference type="ARBA" id="ARBA00023136"/>
    </source>
</evidence>
<organism evidence="7 8">
    <name type="scientific">Solanum bulbocastanum</name>
    <name type="common">Wild potato</name>
    <dbReference type="NCBI Taxonomy" id="147425"/>
    <lineage>
        <taxon>Eukaryota</taxon>
        <taxon>Viridiplantae</taxon>
        <taxon>Streptophyta</taxon>
        <taxon>Embryophyta</taxon>
        <taxon>Tracheophyta</taxon>
        <taxon>Spermatophyta</taxon>
        <taxon>Magnoliopsida</taxon>
        <taxon>eudicotyledons</taxon>
        <taxon>Gunneridae</taxon>
        <taxon>Pentapetalae</taxon>
        <taxon>asterids</taxon>
        <taxon>lamiids</taxon>
        <taxon>Solanales</taxon>
        <taxon>Solanaceae</taxon>
        <taxon>Solanoideae</taxon>
        <taxon>Solaneae</taxon>
        <taxon>Solanum</taxon>
    </lineage>
</organism>
<evidence type="ECO:0000256" key="2">
    <source>
        <dbReference type="ARBA" id="ARBA00022692"/>
    </source>
</evidence>
<dbReference type="PANTHER" id="PTHR13377">
    <property type="entry name" value="PLACENTAL PROTEIN 6"/>
    <property type="match status" value="1"/>
</dbReference>
<dbReference type="Proteomes" id="UP001371456">
    <property type="component" value="Unassembled WGS sequence"/>
</dbReference>
<feature type="transmembrane region" description="Helical" evidence="6">
    <location>
        <begin position="141"/>
        <end position="159"/>
    </location>
</feature>
<evidence type="ECO:0000256" key="3">
    <source>
        <dbReference type="ARBA" id="ARBA00022989"/>
    </source>
</evidence>
<dbReference type="SUPFAM" id="SSF144091">
    <property type="entry name" value="Rhomboid-like"/>
    <property type="match status" value="1"/>
</dbReference>
<dbReference type="EMBL" id="JBANQN010000004">
    <property type="protein sequence ID" value="KAK6791660.1"/>
    <property type="molecule type" value="Genomic_DNA"/>
</dbReference>
<gene>
    <name evidence="7" type="ORF">RDI58_010741</name>
</gene>
<keyword evidence="2 6" id="KW-0812">Transmembrane</keyword>
<comment type="subcellular location">
    <subcellularLocation>
        <location evidence="1">Membrane</location>
        <topology evidence="1">Multi-pass membrane protein</topology>
    </subcellularLocation>
</comment>
<evidence type="ECO:0000256" key="5">
    <source>
        <dbReference type="SAM" id="MobiDB-lite"/>
    </source>
</evidence>
<comment type="caution">
    <text evidence="7">The sequence shown here is derived from an EMBL/GenBank/DDBJ whole genome shotgun (WGS) entry which is preliminary data.</text>
</comment>
<dbReference type="Pfam" id="PF08551">
    <property type="entry name" value="DUF1751"/>
    <property type="match status" value="1"/>
</dbReference>
<dbReference type="Gene3D" id="1.20.1540.10">
    <property type="entry name" value="Rhomboid-like"/>
    <property type="match status" value="1"/>
</dbReference>
<dbReference type="GO" id="GO:0005794">
    <property type="term" value="C:Golgi apparatus"/>
    <property type="evidence" value="ECO:0007669"/>
    <property type="project" value="TreeGrafter"/>
</dbReference>
<dbReference type="PANTHER" id="PTHR13377:SF14">
    <property type="entry name" value="RHOMBOID-LIKE PROTEIN 19"/>
    <property type="match status" value="1"/>
</dbReference>
<name>A0AAN8TPU7_SOLBU</name>
<keyword evidence="8" id="KW-1185">Reference proteome</keyword>
<feature type="transmembrane region" description="Helical" evidence="6">
    <location>
        <begin position="84"/>
        <end position="102"/>
    </location>
</feature>